<proteinExistence type="predicted"/>
<dbReference type="Gene3D" id="3.20.20.140">
    <property type="entry name" value="Metal-dependent hydrolases"/>
    <property type="match status" value="1"/>
</dbReference>
<sequence>MRYDLGDGAFDGFREAVAIGARSGCPVHLSHYATNATTTHGQAAKLLQIVDEARASGIDLTFDSYPWDAGCTSLHMV</sequence>
<evidence type="ECO:0008006" key="2">
    <source>
        <dbReference type="Google" id="ProtNLM"/>
    </source>
</evidence>
<dbReference type="InterPro" id="IPR032466">
    <property type="entry name" value="Metal_Hydrolase"/>
</dbReference>
<gene>
    <name evidence="1" type="ORF">S03H2_34811</name>
</gene>
<dbReference type="SUPFAM" id="SSF51556">
    <property type="entry name" value="Metallo-dependent hydrolases"/>
    <property type="match status" value="1"/>
</dbReference>
<organism evidence="1">
    <name type="scientific">marine sediment metagenome</name>
    <dbReference type="NCBI Taxonomy" id="412755"/>
    <lineage>
        <taxon>unclassified sequences</taxon>
        <taxon>metagenomes</taxon>
        <taxon>ecological metagenomes</taxon>
    </lineage>
</organism>
<protein>
    <recommendedName>
        <fullName evidence="2">D-aminoacylase</fullName>
    </recommendedName>
</protein>
<dbReference type="AlphaFoldDB" id="X1IM23"/>
<accession>X1IM23</accession>
<evidence type="ECO:0000313" key="1">
    <source>
        <dbReference type="EMBL" id="GAH58603.1"/>
    </source>
</evidence>
<dbReference type="EMBL" id="BARU01021261">
    <property type="protein sequence ID" value="GAH58603.1"/>
    <property type="molecule type" value="Genomic_DNA"/>
</dbReference>
<feature type="non-terminal residue" evidence="1">
    <location>
        <position position="77"/>
    </location>
</feature>
<name>X1IM23_9ZZZZ</name>
<comment type="caution">
    <text evidence="1">The sequence shown here is derived from an EMBL/GenBank/DDBJ whole genome shotgun (WGS) entry which is preliminary data.</text>
</comment>
<reference evidence="1" key="1">
    <citation type="journal article" date="2014" name="Front. Microbiol.">
        <title>High frequency of phylogenetically diverse reductive dehalogenase-homologous genes in deep subseafloor sedimentary metagenomes.</title>
        <authorList>
            <person name="Kawai M."/>
            <person name="Futagami T."/>
            <person name="Toyoda A."/>
            <person name="Takaki Y."/>
            <person name="Nishi S."/>
            <person name="Hori S."/>
            <person name="Arai W."/>
            <person name="Tsubouchi T."/>
            <person name="Morono Y."/>
            <person name="Uchiyama I."/>
            <person name="Ito T."/>
            <person name="Fujiyama A."/>
            <person name="Inagaki F."/>
            <person name="Takami H."/>
        </authorList>
    </citation>
    <scope>NUCLEOTIDE SEQUENCE</scope>
    <source>
        <strain evidence="1">Expedition CK06-06</strain>
    </source>
</reference>